<evidence type="ECO:0000256" key="1">
    <source>
        <dbReference type="ARBA" id="ARBA00022737"/>
    </source>
</evidence>
<dbReference type="InterPro" id="IPR013583">
    <property type="entry name" value="MCTP_C"/>
</dbReference>
<gene>
    <name evidence="4" type="ORF">DVH24_019072</name>
</gene>
<organism evidence="4 5">
    <name type="scientific">Malus domestica</name>
    <name type="common">Apple</name>
    <name type="synonym">Pyrus malus</name>
    <dbReference type="NCBI Taxonomy" id="3750"/>
    <lineage>
        <taxon>Eukaryota</taxon>
        <taxon>Viridiplantae</taxon>
        <taxon>Streptophyta</taxon>
        <taxon>Embryophyta</taxon>
        <taxon>Tracheophyta</taxon>
        <taxon>Spermatophyta</taxon>
        <taxon>Magnoliopsida</taxon>
        <taxon>eudicotyledons</taxon>
        <taxon>Gunneridae</taxon>
        <taxon>Pentapetalae</taxon>
        <taxon>rosids</taxon>
        <taxon>fabids</taxon>
        <taxon>Rosales</taxon>
        <taxon>Rosaceae</taxon>
        <taxon>Amygdaloideae</taxon>
        <taxon>Maleae</taxon>
        <taxon>Malus</taxon>
    </lineage>
</organism>
<accession>A0A498I1R2</accession>
<dbReference type="AlphaFoldDB" id="A0A498I1R2"/>
<name>A0A498I1R2_MALDO</name>
<evidence type="ECO:0000256" key="2">
    <source>
        <dbReference type="SAM" id="Phobius"/>
    </source>
</evidence>
<proteinExistence type="predicted"/>
<keyword evidence="1" id="KW-0677">Repeat</keyword>
<reference evidence="4 5" key="1">
    <citation type="submission" date="2018-10" db="EMBL/GenBank/DDBJ databases">
        <title>A high-quality apple genome assembly.</title>
        <authorList>
            <person name="Hu J."/>
        </authorList>
    </citation>
    <scope>NUCLEOTIDE SEQUENCE [LARGE SCALE GENOMIC DNA]</scope>
    <source>
        <strain evidence="5">cv. HFTH1</strain>
        <tissue evidence="4">Young leaf</tissue>
    </source>
</reference>
<dbReference type="Proteomes" id="UP000290289">
    <property type="component" value="Chromosome 14"/>
</dbReference>
<comment type="caution">
    <text evidence="4">The sequence shown here is derived from an EMBL/GenBank/DDBJ whole genome shotgun (WGS) entry which is preliminary data.</text>
</comment>
<evidence type="ECO:0000313" key="4">
    <source>
        <dbReference type="EMBL" id="RXH76184.1"/>
    </source>
</evidence>
<feature type="domain" description="Multiple C2" evidence="3">
    <location>
        <begin position="245"/>
        <end position="332"/>
    </location>
</feature>
<keyword evidence="2" id="KW-0812">Transmembrane</keyword>
<evidence type="ECO:0000259" key="3">
    <source>
        <dbReference type="Pfam" id="PF08372"/>
    </source>
</evidence>
<protein>
    <recommendedName>
        <fullName evidence="3">Multiple C2 domain-containing protein</fullName>
    </recommendedName>
</protein>
<evidence type="ECO:0000313" key="5">
    <source>
        <dbReference type="Proteomes" id="UP000290289"/>
    </source>
</evidence>
<sequence>MACVGPPIHTWLPKWVRSSDTNYSRPNEQYTWDVYDPCTVLTTLVFDIGRYKRDEAGKPEKDSRIGKIRVRLSTLDMNRVYMSSYSLTVLLPGGANKIFSCSSWISFIQAYTSPMLPRMMHYMRPLGPAQQDILRHSARKVRAAVGTRGGSVHFRVVGCLSRAATLARWLDGICTWLHPPTTVLVHVLLLAVVICPHLVSPTVFMYGFFILLVRSRYRQLGPHNMDPRMSYVAAVSPEELNEELDRAQRLLGDVAAHGERLEALFNRRDPRAAEIFVVFCVVASSVFYMVPFKAFVLGSGFYYLRHPRFHDGMPSVPANFFRRLPSLSDQIM</sequence>
<dbReference type="InterPro" id="IPR047259">
    <property type="entry name" value="QUIRKY-like"/>
</dbReference>
<keyword evidence="2" id="KW-1133">Transmembrane helix</keyword>
<keyword evidence="2" id="KW-0472">Membrane</keyword>
<feature type="transmembrane region" description="Helical" evidence="2">
    <location>
        <begin position="275"/>
        <end position="304"/>
    </location>
</feature>
<keyword evidence="5" id="KW-1185">Reference proteome</keyword>
<feature type="transmembrane region" description="Helical" evidence="2">
    <location>
        <begin position="183"/>
        <end position="213"/>
    </location>
</feature>
<dbReference type="PANTHER" id="PTHR31425">
    <property type="entry name" value="PHOSPHORIBOSYLANTHRANILATE TRANSFERASE ISOFORM 1"/>
    <property type="match status" value="1"/>
</dbReference>
<dbReference type="STRING" id="3750.A0A498I1R2"/>
<dbReference type="Pfam" id="PF08372">
    <property type="entry name" value="PRT_C"/>
    <property type="match status" value="1"/>
</dbReference>
<dbReference type="EMBL" id="RDQH01000340">
    <property type="protein sequence ID" value="RXH76184.1"/>
    <property type="molecule type" value="Genomic_DNA"/>
</dbReference>
<dbReference type="PANTHER" id="PTHR31425:SF43">
    <property type="entry name" value="MULTIPLE C2 DOMAIN AND TRANSMEMBRANE REGION PROTEIN 14"/>
    <property type="match status" value="1"/>
</dbReference>